<evidence type="ECO:0000259" key="2">
    <source>
        <dbReference type="PROSITE" id="PS50234"/>
    </source>
</evidence>
<name>A0A5N0V375_9PSEU</name>
<dbReference type="RefSeq" id="WP_144753861.1">
    <property type="nucleotide sequence ID" value="NZ_VMNW02000019.1"/>
</dbReference>
<dbReference type="AlphaFoldDB" id="A0A5N0V375"/>
<dbReference type="Proteomes" id="UP000319769">
    <property type="component" value="Unassembled WGS sequence"/>
</dbReference>
<accession>A0A5N0V375</accession>
<dbReference type="SMART" id="SM00327">
    <property type="entry name" value="VWA"/>
    <property type="match status" value="1"/>
</dbReference>
<dbReference type="EMBL" id="VMNW02000019">
    <property type="protein sequence ID" value="KAA9160907.1"/>
    <property type="molecule type" value="Genomic_DNA"/>
</dbReference>
<feature type="domain" description="VWFA" evidence="2">
    <location>
        <begin position="43"/>
        <end position="218"/>
    </location>
</feature>
<evidence type="ECO:0000313" key="4">
    <source>
        <dbReference type="Proteomes" id="UP000319769"/>
    </source>
</evidence>
<proteinExistence type="predicted"/>
<sequence>MSRFSLELDQNKYLSSSDTHVHAVLTVCAEDTSVPGTTPPAGAEVLLIDCSSSMGWPPTKIAAARRAAAAAIDVLPEGTRFAVVEGTGAARMCYPATETLVVADENTRAEAKAAANRLIASGGTAMSTWLSLAGRLFEAHPDTVRHALLLTDGRNESESPVRLSGVLGEVEGRFTCDARGIGDDWEPEELRRIAAALRGTADAVVDESRLAEHFRELIGSSVARTVPDLRLRIGVAPHARISFLRQVAPVETELVKDADHGIELSTGAWGDECREYHLCLEVDLADLPHDQDQELGWVELVPVTQDTRVPAGPARLLGHITGDLALSAPLHEKVEHYTVQGELGQRLRAGWARFRANDRDGAAAEWGEAARLAVRLGNDEVLARLRRIADIEDAAASRLRIKDEVQPRNAMSVALTNPSSELSDVDREPAGNTVAEGDPLACPNCSLLSPAGAAVCMHCGHRFAEPSR</sequence>
<comment type="caution">
    <text evidence="3">The sequence shown here is derived from an EMBL/GenBank/DDBJ whole genome shotgun (WGS) entry which is preliminary data.</text>
</comment>
<dbReference type="InterPro" id="IPR002035">
    <property type="entry name" value="VWF_A"/>
</dbReference>
<dbReference type="Gene3D" id="1.20.120.1690">
    <property type="match status" value="1"/>
</dbReference>
<dbReference type="InterPro" id="IPR051266">
    <property type="entry name" value="CLCR"/>
</dbReference>
<dbReference type="SUPFAM" id="SSF53300">
    <property type="entry name" value="vWA-like"/>
    <property type="match status" value="1"/>
</dbReference>
<dbReference type="Gene3D" id="2.60.40.3670">
    <property type="match status" value="1"/>
</dbReference>
<dbReference type="PROSITE" id="PS50234">
    <property type="entry name" value="VWFA"/>
    <property type="match status" value="1"/>
</dbReference>
<gene>
    <name evidence="3" type="ORF">FPZ12_015985</name>
</gene>
<organism evidence="3 4">
    <name type="scientific">Amycolatopsis acidicola</name>
    <dbReference type="NCBI Taxonomy" id="2596893"/>
    <lineage>
        <taxon>Bacteria</taxon>
        <taxon>Bacillati</taxon>
        <taxon>Actinomycetota</taxon>
        <taxon>Actinomycetes</taxon>
        <taxon>Pseudonocardiales</taxon>
        <taxon>Pseudonocardiaceae</taxon>
        <taxon>Amycolatopsis</taxon>
    </lineage>
</organism>
<dbReference type="Pfam" id="PF13768">
    <property type="entry name" value="VWA_3"/>
    <property type="match status" value="1"/>
</dbReference>
<dbReference type="PANTHER" id="PTHR10579:SF43">
    <property type="entry name" value="ZINC FINGER (C3HC4-TYPE RING FINGER) FAMILY PROTEIN"/>
    <property type="match status" value="1"/>
</dbReference>
<keyword evidence="4" id="KW-1185">Reference proteome</keyword>
<dbReference type="OrthoDB" id="568872at2"/>
<feature type="region of interest" description="Disordered" evidence="1">
    <location>
        <begin position="410"/>
        <end position="432"/>
    </location>
</feature>
<dbReference type="Gene3D" id="3.40.50.410">
    <property type="entry name" value="von Willebrand factor, type A domain"/>
    <property type="match status" value="1"/>
</dbReference>
<protein>
    <submittedName>
        <fullName evidence="3">VWA domain-containing protein</fullName>
    </submittedName>
</protein>
<evidence type="ECO:0000313" key="3">
    <source>
        <dbReference type="EMBL" id="KAA9160907.1"/>
    </source>
</evidence>
<dbReference type="InterPro" id="IPR036465">
    <property type="entry name" value="vWFA_dom_sf"/>
</dbReference>
<dbReference type="PANTHER" id="PTHR10579">
    <property type="entry name" value="CALCIUM-ACTIVATED CHLORIDE CHANNEL REGULATOR"/>
    <property type="match status" value="1"/>
</dbReference>
<evidence type="ECO:0000256" key="1">
    <source>
        <dbReference type="SAM" id="MobiDB-lite"/>
    </source>
</evidence>
<reference evidence="3" key="1">
    <citation type="submission" date="2019-09" db="EMBL/GenBank/DDBJ databases">
        <authorList>
            <person name="Teo W.F.A."/>
            <person name="Duangmal K."/>
        </authorList>
    </citation>
    <scope>NUCLEOTIDE SEQUENCE [LARGE SCALE GENOMIC DNA]</scope>
    <source>
        <strain evidence="3">K81G1</strain>
    </source>
</reference>